<sequence length="108" mass="11821">MPPKRSKTSDINRELSVETDKIGKEIKDASIDAKRQIKQVESKASKALEQGATKDAKNALDKTGDEIKYKANQVKDTFVDNTSTAKAKLNEGVENVKDDIGRGKQSSV</sequence>
<evidence type="ECO:0000313" key="2">
    <source>
        <dbReference type="Proteomes" id="UP000663891"/>
    </source>
</evidence>
<reference evidence="1" key="1">
    <citation type="submission" date="2021-02" db="EMBL/GenBank/DDBJ databases">
        <authorList>
            <person name="Nowell W R."/>
        </authorList>
    </citation>
    <scope>NUCLEOTIDE SEQUENCE</scope>
</reference>
<accession>A0A815U8C2</accession>
<evidence type="ECO:0000313" key="1">
    <source>
        <dbReference type="EMBL" id="CAF1518892.1"/>
    </source>
</evidence>
<organism evidence="1 2">
    <name type="scientific">Adineta steineri</name>
    <dbReference type="NCBI Taxonomy" id="433720"/>
    <lineage>
        <taxon>Eukaryota</taxon>
        <taxon>Metazoa</taxon>
        <taxon>Spiralia</taxon>
        <taxon>Gnathifera</taxon>
        <taxon>Rotifera</taxon>
        <taxon>Eurotatoria</taxon>
        <taxon>Bdelloidea</taxon>
        <taxon>Adinetida</taxon>
        <taxon>Adinetidae</taxon>
        <taxon>Adineta</taxon>
    </lineage>
</organism>
<dbReference type="Proteomes" id="UP000663891">
    <property type="component" value="Unassembled WGS sequence"/>
</dbReference>
<dbReference type="Gene3D" id="1.10.287.700">
    <property type="entry name" value="Helix hairpin bin"/>
    <property type="match status" value="1"/>
</dbReference>
<protein>
    <submittedName>
        <fullName evidence="1">Uncharacterized protein</fullName>
    </submittedName>
</protein>
<dbReference type="AlphaFoldDB" id="A0A815U8C2"/>
<gene>
    <name evidence="1" type="ORF">VCS650_LOCUS43179</name>
</gene>
<name>A0A815U8C2_9BILA</name>
<dbReference type="EMBL" id="CAJNON010002922">
    <property type="protein sequence ID" value="CAF1518892.1"/>
    <property type="molecule type" value="Genomic_DNA"/>
</dbReference>
<proteinExistence type="predicted"/>
<comment type="caution">
    <text evidence="1">The sequence shown here is derived from an EMBL/GenBank/DDBJ whole genome shotgun (WGS) entry which is preliminary data.</text>
</comment>